<evidence type="ECO:0000313" key="5">
    <source>
        <dbReference type="EMBL" id="MBB5511608.1"/>
    </source>
</evidence>
<accession>A0A7W8WZA4</accession>
<dbReference type="PANTHER" id="PTHR44942">
    <property type="entry name" value="METHYLTRANSF_11 DOMAIN-CONTAINING PROTEIN"/>
    <property type="match status" value="1"/>
</dbReference>
<dbReference type="CDD" id="cd02440">
    <property type="entry name" value="AdoMet_MTases"/>
    <property type="match status" value="1"/>
</dbReference>
<feature type="domain" description="Methyltransferase type 11" evidence="4">
    <location>
        <begin position="78"/>
        <end position="166"/>
    </location>
</feature>
<dbReference type="SUPFAM" id="SSF53335">
    <property type="entry name" value="S-adenosyl-L-methionine-dependent methyltransferases"/>
    <property type="match status" value="1"/>
</dbReference>
<evidence type="ECO:0000313" key="6">
    <source>
        <dbReference type="Proteomes" id="UP000580797"/>
    </source>
</evidence>
<dbReference type="InterPro" id="IPR029063">
    <property type="entry name" value="SAM-dependent_MTases_sf"/>
</dbReference>
<dbReference type="GO" id="GO:0032259">
    <property type="term" value="P:methylation"/>
    <property type="evidence" value="ECO:0007669"/>
    <property type="project" value="UniProtKB-KW"/>
</dbReference>
<keyword evidence="2 5" id="KW-0489">Methyltransferase</keyword>
<dbReference type="GO" id="GO:0008757">
    <property type="term" value="F:S-adenosylmethionine-dependent methyltransferase activity"/>
    <property type="evidence" value="ECO:0007669"/>
    <property type="project" value="InterPro"/>
</dbReference>
<evidence type="ECO:0000256" key="3">
    <source>
        <dbReference type="ARBA" id="ARBA00022679"/>
    </source>
</evidence>
<dbReference type="EMBL" id="JACHDR010000001">
    <property type="protein sequence ID" value="MBB5511608.1"/>
    <property type="molecule type" value="Genomic_DNA"/>
</dbReference>
<dbReference type="Gene3D" id="3.40.50.150">
    <property type="entry name" value="Vaccinia Virus protein VP39"/>
    <property type="match status" value="1"/>
</dbReference>
<keyword evidence="3 5" id="KW-0808">Transferase</keyword>
<evidence type="ECO:0000259" key="4">
    <source>
        <dbReference type="Pfam" id="PF08241"/>
    </source>
</evidence>
<evidence type="ECO:0000256" key="1">
    <source>
        <dbReference type="ARBA" id="ARBA00008361"/>
    </source>
</evidence>
<evidence type="ECO:0000256" key="2">
    <source>
        <dbReference type="ARBA" id="ARBA00022603"/>
    </source>
</evidence>
<comment type="similarity">
    <text evidence="1">Belongs to the methyltransferase superfamily.</text>
</comment>
<gene>
    <name evidence="5" type="ORF">HD598_000295</name>
</gene>
<dbReference type="RefSeq" id="WP_311538912.1">
    <property type="nucleotide sequence ID" value="NZ_BAAARH010000009.1"/>
</dbReference>
<dbReference type="Pfam" id="PF08241">
    <property type="entry name" value="Methyltransf_11"/>
    <property type="match status" value="1"/>
</dbReference>
<reference evidence="5 6" key="1">
    <citation type="submission" date="2020-08" db="EMBL/GenBank/DDBJ databases">
        <title>Sequencing the genomes of 1000 actinobacteria strains.</title>
        <authorList>
            <person name="Klenk H.-P."/>
        </authorList>
    </citation>
    <scope>NUCLEOTIDE SEQUENCE [LARGE SCALE GENOMIC DNA]</scope>
    <source>
        <strain evidence="5 6">DSM 105783</strain>
    </source>
</reference>
<proteinExistence type="inferred from homology"/>
<dbReference type="Proteomes" id="UP000580797">
    <property type="component" value="Unassembled WGS sequence"/>
</dbReference>
<dbReference type="AlphaFoldDB" id="A0A7W8WZA4"/>
<dbReference type="PANTHER" id="PTHR44942:SF4">
    <property type="entry name" value="METHYLTRANSFERASE TYPE 11 DOMAIN-CONTAINING PROTEIN"/>
    <property type="match status" value="1"/>
</dbReference>
<dbReference type="InterPro" id="IPR051052">
    <property type="entry name" value="Diverse_substrate_MTase"/>
</dbReference>
<dbReference type="InterPro" id="IPR013216">
    <property type="entry name" value="Methyltransf_11"/>
</dbReference>
<sequence>MEPATPGTPEIPSLPQSAPGIRAEHRAQFGTAFSAGADAYARIRPDYPGGVVLFFADFLKDDDAAQVPHERSVALSALDAGAGTGIFSSQLAEPGFEVTAADPSAEMLAQIPETAGVVNRVVARGEELPFAEASFDLVTYAQAWHWVDPTLASAEAARVLKPRGVLGLVWNQLDVTIPWVHRLSRIMHAGDVHRPDFRPEVGEQFGELTSWDAHWEQEMTPELIIELAKTRSYYLRASEPIRSKVEANLQWYLYEHLGHARGEAMGLPYLTHAWAARKR</sequence>
<comment type="caution">
    <text evidence="5">The sequence shown here is derived from an EMBL/GenBank/DDBJ whole genome shotgun (WGS) entry which is preliminary data.</text>
</comment>
<protein>
    <submittedName>
        <fullName evidence="5">SAM-dependent methyltransferase</fullName>
    </submittedName>
</protein>
<name>A0A7W8WZA4_9MICC</name>
<organism evidence="5 6">
    <name type="scientific">Neomicrococcus aestuarii</name>
    <dbReference type="NCBI Taxonomy" id="556325"/>
    <lineage>
        <taxon>Bacteria</taxon>
        <taxon>Bacillati</taxon>
        <taxon>Actinomycetota</taxon>
        <taxon>Actinomycetes</taxon>
        <taxon>Micrococcales</taxon>
        <taxon>Micrococcaceae</taxon>
        <taxon>Neomicrococcus</taxon>
    </lineage>
</organism>